<accession>A0A381VH49</accession>
<sequence length="94" mass="10563">MLFHATHTHSYQTCHAHDEERKAKVTEAVESSGEIGIKIHGIYIDPPAHVGYFILEADTMEQVVQFFDPLLELGDTDIHPVMSMEAALDTLKKD</sequence>
<gene>
    <name evidence="1" type="ORF">METZ01_LOCUS91831</name>
</gene>
<name>A0A381VH49_9ZZZZ</name>
<protein>
    <recommendedName>
        <fullName evidence="2">DUF3303 domain-containing protein</fullName>
    </recommendedName>
</protein>
<dbReference type="EMBL" id="UINC01008668">
    <property type="protein sequence ID" value="SVA38977.1"/>
    <property type="molecule type" value="Genomic_DNA"/>
</dbReference>
<evidence type="ECO:0000313" key="1">
    <source>
        <dbReference type="EMBL" id="SVA38977.1"/>
    </source>
</evidence>
<proteinExistence type="predicted"/>
<dbReference type="InterPro" id="IPR021734">
    <property type="entry name" value="DUF3303"/>
</dbReference>
<dbReference type="Pfam" id="PF11746">
    <property type="entry name" value="DUF3303"/>
    <property type="match status" value="1"/>
</dbReference>
<organism evidence="1">
    <name type="scientific">marine metagenome</name>
    <dbReference type="NCBI Taxonomy" id="408172"/>
    <lineage>
        <taxon>unclassified sequences</taxon>
        <taxon>metagenomes</taxon>
        <taxon>ecological metagenomes</taxon>
    </lineage>
</organism>
<dbReference type="AlphaFoldDB" id="A0A381VH49"/>
<evidence type="ECO:0008006" key="2">
    <source>
        <dbReference type="Google" id="ProtNLM"/>
    </source>
</evidence>
<reference evidence="1" key="1">
    <citation type="submission" date="2018-05" db="EMBL/GenBank/DDBJ databases">
        <authorList>
            <person name="Lanie J.A."/>
            <person name="Ng W.-L."/>
            <person name="Kazmierczak K.M."/>
            <person name="Andrzejewski T.M."/>
            <person name="Davidsen T.M."/>
            <person name="Wayne K.J."/>
            <person name="Tettelin H."/>
            <person name="Glass J.I."/>
            <person name="Rusch D."/>
            <person name="Podicherti R."/>
            <person name="Tsui H.-C.T."/>
            <person name="Winkler M.E."/>
        </authorList>
    </citation>
    <scope>NUCLEOTIDE SEQUENCE</scope>
</reference>